<dbReference type="EMBL" id="RBIL01000001">
    <property type="protein sequence ID" value="RKQ91697.1"/>
    <property type="molecule type" value="Genomic_DNA"/>
</dbReference>
<feature type="domain" description="Peptidase S55" evidence="2">
    <location>
        <begin position="1"/>
        <end position="145"/>
    </location>
</feature>
<reference evidence="3 4" key="1">
    <citation type="submission" date="2018-10" db="EMBL/GenBank/DDBJ databases">
        <title>Genomic Encyclopedia of Archaeal and Bacterial Type Strains, Phase II (KMG-II): from individual species to whole genera.</title>
        <authorList>
            <person name="Goeker M."/>
        </authorList>
    </citation>
    <scope>NUCLEOTIDE SEQUENCE [LARGE SCALE GENOMIC DNA]</scope>
    <source>
        <strain evidence="3 4">DSM 14954</strain>
    </source>
</reference>
<dbReference type="RefSeq" id="WP_147447678.1">
    <property type="nucleotide sequence ID" value="NZ_RBIL01000001.1"/>
</dbReference>
<dbReference type="Proteomes" id="UP000278962">
    <property type="component" value="Unassembled WGS sequence"/>
</dbReference>
<name>A0A660L9E6_9ACTN</name>
<feature type="signal peptide" evidence="1">
    <location>
        <begin position="1"/>
        <end position="22"/>
    </location>
</feature>
<evidence type="ECO:0000313" key="3">
    <source>
        <dbReference type="EMBL" id="RKQ91697.1"/>
    </source>
</evidence>
<organism evidence="3 4">
    <name type="scientific">Solirubrobacter pauli</name>
    <dbReference type="NCBI Taxonomy" id="166793"/>
    <lineage>
        <taxon>Bacteria</taxon>
        <taxon>Bacillati</taxon>
        <taxon>Actinomycetota</taxon>
        <taxon>Thermoleophilia</taxon>
        <taxon>Solirubrobacterales</taxon>
        <taxon>Solirubrobacteraceae</taxon>
        <taxon>Solirubrobacter</taxon>
    </lineage>
</organism>
<dbReference type="AlphaFoldDB" id="A0A660L9E6"/>
<dbReference type="PROSITE" id="PS51494">
    <property type="entry name" value="SPOIVB"/>
    <property type="match status" value="1"/>
</dbReference>
<evidence type="ECO:0000259" key="2">
    <source>
        <dbReference type="PROSITE" id="PS51494"/>
    </source>
</evidence>
<evidence type="ECO:0000313" key="4">
    <source>
        <dbReference type="Proteomes" id="UP000278962"/>
    </source>
</evidence>
<comment type="caution">
    <text evidence="3">The sequence shown here is derived from an EMBL/GenBank/DDBJ whole genome shotgun (WGS) entry which is preliminary data.</text>
</comment>
<accession>A0A660L9E6</accession>
<proteinExistence type="predicted"/>
<protein>
    <recommendedName>
        <fullName evidence="2">Peptidase S55 domain-containing protein</fullName>
    </recommendedName>
</protein>
<gene>
    <name evidence="3" type="ORF">C8N24_1525</name>
</gene>
<dbReference type="OrthoDB" id="9765242at2"/>
<keyword evidence="1" id="KW-0732">Signal</keyword>
<dbReference type="InterPro" id="IPR008763">
    <property type="entry name" value="Peptidase_S55"/>
</dbReference>
<evidence type="ECO:0000256" key="1">
    <source>
        <dbReference type="SAM" id="SignalP"/>
    </source>
</evidence>
<feature type="chain" id="PRO_5024992900" description="Peptidase S55 domain-containing protein" evidence="1">
    <location>
        <begin position="23"/>
        <end position="589"/>
    </location>
</feature>
<sequence>MRLLPVAAAVAALLVPAAPAFAGDPTMPLWQVHAGMRCTGYSVIQGTAISSFNVDVLDVAGGEATGSAGRILIGVSGDAVDATGIGPGFSGSPIYCPDEAGAQRVIGAISESINEYGGKAALATPIDAIISTPVDVPGRTNATSTKARATATGGALSPRMKAALASAKPIVAPMSVSGLSPSIADALSAASAKAGRPVLAVPPGPLGSFPAQTLRPGSAVAVGYSTGDVRTSAVGTVTYVDGDRVWVFGHQLEGVGRRALLLQDAYVFRIVNNPTALGALASTYKLASSGHDLGTISSDGFSAVAGRTGALPHTVPVQVIARDLDTNAVTAVNTAAADEAAVDLPSGGSWTSFVAPLAVSQAAAGLLGSTPARLTGDMCAKIAISELAKPVRFCNRYVSTSAAQSDDGTSLNAVLSGASNDLATAVSAIDAYTGTPPQVTGINVLLKVRRGADQAFMRSVKLPARVRPGQRVRVRVSLQRVRGGTFARNYTLRIPADAPRGKQRIRFVGQDADQGEDGFTTIIIGDDDERDEGGDPGPRTLRQLEASIKGLARYDGVTARVGRGSRIQAFRDDAFRISGTADATTRVTR</sequence>
<keyword evidence="4" id="KW-1185">Reference proteome</keyword>